<dbReference type="Gene3D" id="2.170.130.10">
    <property type="entry name" value="TonB-dependent receptor, plug domain"/>
    <property type="match status" value="1"/>
</dbReference>
<evidence type="ECO:0000313" key="8">
    <source>
        <dbReference type="EMBL" id="QTD56441.1"/>
    </source>
</evidence>
<dbReference type="PANTHER" id="PTHR47234">
    <property type="match status" value="1"/>
</dbReference>
<dbReference type="InterPro" id="IPR036942">
    <property type="entry name" value="Beta-barrel_TonB_sf"/>
</dbReference>
<comment type="subcellular location">
    <subcellularLocation>
        <location evidence="1 4">Cell outer membrane</location>
    </subcellularLocation>
</comment>
<reference evidence="8 9" key="1">
    <citation type="submission" date="2021-03" db="EMBL/GenBank/DDBJ databases">
        <title>Complete genome of Parasphingorhabdus_sp.JHSY0214.</title>
        <authorList>
            <person name="Yoo J.H."/>
            <person name="Bae J.W."/>
        </authorList>
    </citation>
    <scope>NUCLEOTIDE SEQUENCE [LARGE SCALE GENOMIC DNA]</scope>
    <source>
        <strain evidence="8 9">JHSY0214</strain>
    </source>
</reference>
<keyword evidence="5" id="KW-0732">Signal</keyword>
<keyword evidence="8" id="KW-0675">Receptor</keyword>
<dbReference type="Gene3D" id="2.40.170.20">
    <property type="entry name" value="TonB-dependent receptor, beta-barrel domain"/>
    <property type="match status" value="1"/>
</dbReference>
<dbReference type="InterPro" id="IPR037066">
    <property type="entry name" value="Plug_dom_sf"/>
</dbReference>
<dbReference type="SUPFAM" id="SSF56935">
    <property type="entry name" value="Porins"/>
    <property type="match status" value="1"/>
</dbReference>
<comment type="similarity">
    <text evidence="4">Belongs to the TonB-dependent receptor family.</text>
</comment>
<dbReference type="PANTHER" id="PTHR47234:SF2">
    <property type="entry name" value="TONB-DEPENDENT RECEPTOR"/>
    <property type="match status" value="1"/>
</dbReference>
<evidence type="ECO:0000256" key="1">
    <source>
        <dbReference type="ARBA" id="ARBA00004442"/>
    </source>
</evidence>
<organism evidence="8 9">
    <name type="scientific">Parasphingorhabdus cellanae</name>
    <dbReference type="NCBI Taxonomy" id="2806553"/>
    <lineage>
        <taxon>Bacteria</taxon>
        <taxon>Pseudomonadati</taxon>
        <taxon>Pseudomonadota</taxon>
        <taxon>Alphaproteobacteria</taxon>
        <taxon>Sphingomonadales</taxon>
        <taxon>Sphingomonadaceae</taxon>
        <taxon>Parasphingorhabdus</taxon>
    </lineage>
</organism>
<dbReference type="RefSeq" id="WP_207988261.1">
    <property type="nucleotide sequence ID" value="NZ_CP071794.1"/>
</dbReference>
<dbReference type="EMBL" id="CP071794">
    <property type="protein sequence ID" value="QTD56441.1"/>
    <property type="molecule type" value="Genomic_DNA"/>
</dbReference>
<accession>A0ABX7T5N1</accession>
<dbReference type="InterPro" id="IPR000531">
    <property type="entry name" value="Beta-barrel_TonB"/>
</dbReference>
<evidence type="ECO:0000256" key="4">
    <source>
        <dbReference type="RuleBase" id="RU003357"/>
    </source>
</evidence>
<sequence length="988" mass="104546">MMRKSILRNRCALGALTLAMAMTPGLVHAQDVQDDDDAENIIVVTGSYIRGTPEDAAVPVDVYTSADLAQNGVSSPLEFIKDLPEVGSVLGDSNQFSADAQANQGFGSVNLRNLGPTRTLVLFNGRRTLTAPGAVGGGFGDTNSIPLFALDRVEILKDGAAATYGSDAIAGVANFVTKTGFEGVELQGDYDFIKGSDGNYTASILVGQNFGDLNIMAGFGWQHRSELESTDRSYGFQPYNVNPAAWSALATPGTFIVPGTGLVRDQGCNELGGVEDTSGPNGTGASLCRFSFIPNDNLVEEEDRYQGYIQADIDLSDTFRFHGEFTYAQTDLDRIGTSPGYPPLQGPGGARLGGGFSISPDNPGIPAFETQNGLGATPGPIGVLLWRPFGFLGNPTDPGRGSGRQTANNKAFRLSGTLEKDFSETLRGQLSVTWANYERRRSSPGIVGSRLQDALNGLGGADCDPATGTPGVGGCQWFNPFVNAGPENPALGLTNPFYVPGSENSTDLIEFLQIDNGVEETEDTLVVDLIFTGELGIDLGGGNIGWAAGAQYRQLDFLSRPLRAESNLDLNPCVILGDQSCIGGGLDGAGSFIFLGGTRPERLDQDIKAIFAEVAVPITDTLEITAAARFEDYGGSIGSTFNPKGAIRWEPTDWLVLRGSVGTTFRGPLAAQVSNNAVTSLAAIGAANGNFKAVDIAGNPTDLGPEKAFSYNIGAVVDFSGFTFSVDYWSFDFKDEITRTDAQAIANSVISLSIPDPANPANTILVADCSNPFAGLITFDGGSCVQNTTLGTNISRILTQWVNGPKTKTSGLDFAASYTTDIGPGVYTIGVNASHILEYDIGDFNLNGNLLREGFSAVGLANLDRAPGTISPWRANAYINYNVAGLNLRYGATYIAGVVDERCPALPDPCATTNFGDTNFGRNISNYTQHDFHAAYELPIDAFDAQLQFSIENFTNEEASAARLPLGYNPFIGNPLGRVFRLGAKVGF</sequence>
<feature type="domain" description="TonB-dependent receptor-like beta-barrel" evidence="6">
    <location>
        <begin position="366"/>
        <end position="953"/>
    </location>
</feature>
<gene>
    <name evidence="8" type="ORF">J4G78_02230</name>
</gene>
<proteinExistence type="inferred from homology"/>
<dbReference type="Pfam" id="PF00593">
    <property type="entry name" value="TonB_dep_Rec_b-barrel"/>
    <property type="match status" value="1"/>
</dbReference>
<name>A0ABX7T5N1_9SPHN</name>
<evidence type="ECO:0000256" key="2">
    <source>
        <dbReference type="ARBA" id="ARBA00023136"/>
    </source>
</evidence>
<dbReference type="InterPro" id="IPR012910">
    <property type="entry name" value="Plug_dom"/>
</dbReference>
<feature type="signal peptide" evidence="5">
    <location>
        <begin position="1"/>
        <end position="29"/>
    </location>
</feature>
<keyword evidence="2 4" id="KW-0472">Membrane</keyword>
<feature type="chain" id="PRO_5046641243" evidence="5">
    <location>
        <begin position="30"/>
        <end position="988"/>
    </location>
</feature>
<evidence type="ECO:0000313" key="9">
    <source>
        <dbReference type="Proteomes" id="UP000663923"/>
    </source>
</evidence>
<evidence type="ECO:0000259" key="7">
    <source>
        <dbReference type="Pfam" id="PF07715"/>
    </source>
</evidence>
<keyword evidence="4" id="KW-0798">TonB box</keyword>
<evidence type="ECO:0000259" key="6">
    <source>
        <dbReference type="Pfam" id="PF00593"/>
    </source>
</evidence>
<keyword evidence="9" id="KW-1185">Reference proteome</keyword>
<dbReference type="Pfam" id="PF07715">
    <property type="entry name" value="Plug"/>
    <property type="match status" value="1"/>
</dbReference>
<evidence type="ECO:0000256" key="5">
    <source>
        <dbReference type="SAM" id="SignalP"/>
    </source>
</evidence>
<evidence type="ECO:0000256" key="3">
    <source>
        <dbReference type="ARBA" id="ARBA00023237"/>
    </source>
</evidence>
<dbReference type="Proteomes" id="UP000663923">
    <property type="component" value="Chromosome"/>
</dbReference>
<keyword evidence="3" id="KW-0998">Cell outer membrane</keyword>
<protein>
    <submittedName>
        <fullName evidence="8">TonB-dependent receptor</fullName>
    </submittedName>
</protein>
<feature type="domain" description="TonB-dependent receptor plug" evidence="7">
    <location>
        <begin position="54"/>
        <end position="172"/>
    </location>
</feature>